<feature type="domain" description="Trs120/TRAPPC9 fourth Ig-like" evidence="8">
    <location>
        <begin position="1268"/>
        <end position="1436"/>
    </location>
</feature>
<evidence type="ECO:0000256" key="1">
    <source>
        <dbReference type="ARBA" id="ARBA00004555"/>
    </source>
</evidence>
<dbReference type="InterPro" id="IPR058564">
    <property type="entry name" value="TPR_TRAPPC9_Trs120"/>
</dbReference>
<keyword evidence="2" id="KW-0333">Golgi apparatus</keyword>
<name>A0AAV9XIN2_9PEZI</name>
<dbReference type="Proteomes" id="UP001365542">
    <property type="component" value="Unassembled WGS sequence"/>
</dbReference>
<feature type="domain" description="Trs120/TRAPPC9 third Ig-like" evidence="7">
    <location>
        <begin position="1049"/>
        <end position="1262"/>
    </location>
</feature>
<reference evidence="9 10" key="1">
    <citation type="submission" date="2019-10" db="EMBL/GenBank/DDBJ databases">
        <authorList>
            <person name="Palmer J.M."/>
        </authorList>
    </citation>
    <scope>NUCLEOTIDE SEQUENCE [LARGE SCALE GENOMIC DNA]</scope>
    <source>
        <strain evidence="9 10">TWF694</strain>
    </source>
</reference>
<dbReference type="PANTHER" id="PTHR21512">
    <property type="entry name" value="TRAFFICKING PROTEIN PARTICLE COMPLEX SUBUNIT 9"/>
    <property type="match status" value="1"/>
</dbReference>
<feature type="domain" description="Trs120/TRAPPC9 first Ig-like" evidence="6">
    <location>
        <begin position="688"/>
        <end position="891"/>
    </location>
</feature>
<dbReference type="InterPro" id="IPR058565">
    <property type="entry name" value="Ig_TRAPPC9_Trs120_1st"/>
</dbReference>
<dbReference type="InterPro" id="IPR058563">
    <property type="entry name" value="Trs120_TRAPPC9_N"/>
</dbReference>
<feature type="region of interest" description="Disordered" evidence="3">
    <location>
        <begin position="1389"/>
        <end position="1408"/>
    </location>
</feature>
<dbReference type="Pfam" id="PF26283">
    <property type="entry name" value="Ig_TRAPPC9-Trs120_4th"/>
    <property type="match status" value="1"/>
</dbReference>
<dbReference type="Pfam" id="PF26280">
    <property type="entry name" value="Ig_TRAPPC9-Trs120_2nd"/>
    <property type="match status" value="1"/>
</dbReference>
<dbReference type="PANTHER" id="PTHR21512:SF5">
    <property type="entry name" value="TRAFFICKING PROTEIN PARTICLE COMPLEX SUBUNIT 9"/>
    <property type="match status" value="1"/>
</dbReference>
<evidence type="ECO:0000259" key="8">
    <source>
        <dbReference type="Pfam" id="PF26283"/>
    </source>
</evidence>
<accession>A0AAV9XIN2</accession>
<dbReference type="Pfam" id="PF26251">
    <property type="entry name" value="TPR_TRAPPC9-Trs120"/>
    <property type="match status" value="1"/>
</dbReference>
<gene>
    <name evidence="9" type="ORF">TWF694_007597</name>
</gene>
<dbReference type="InterPro" id="IPR013935">
    <property type="entry name" value="Trs120_TRAPPC9"/>
</dbReference>
<evidence type="ECO:0000256" key="2">
    <source>
        <dbReference type="ARBA" id="ARBA00023034"/>
    </source>
</evidence>
<evidence type="ECO:0000259" key="5">
    <source>
        <dbReference type="Pfam" id="PF26251"/>
    </source>
</evidence>
<comment type="subcellular location">
    <subcellularLocation>
        <location evidence="1">Golgi apparatus</location>
    </subcellularLocation>
</comment>
<evidence type="ECO:0000259" key="4">
    <source>
        <dbReference type="Pfam" id="PF08626"/>
    </source>
</evidence>
<dbReference type="EMBL" id="JAVHJO010000003">
    <property type="protein sequence ID" value="KAK6541816.1"/>
    <property type="molecule type" value="Genomic_DNA"/>
</dbReference>
<evidence type="ECO:0000259" key="7">
    <source>
        <dbReference type="Pfam" id="PF26282"/>
    </source>
</evidence>
<feature type="region of interest" description="Disordered" evidence="3">
    <location>
        <begin position="511"/>
        <end position="552"/>
    </location>
</feature>
<evidence type="ECO:0000313" key="9">
    <source>
        <dbReference type="EMBL" id="KAK6541816.1"/>
    </source>
</evidence>
<dbReference type="InterPro" id="IPR058568">
    <property type="entry name" value="Ig_TRAPPC9_Trs120_4th"/>
</dbReference>
<evidence type="ECO:0000313" key="10">
    <source>
        <dbReference type="Proteomes" id="UP001365542"/>
    </source>
</evidence>
<feature type="domain" description="Trs120/TRAPPC9 TPR region" evidence="5">
    <location>
        <begin position="364"/>
        <end position="670"/>
    </location>
</feature>
<organism evidence="9 10">
    <name type="scientific">Orbilia ellipsospora</name>
    <dbReference type="NCBI Taxonomy" id="2528407"/>
    <lineage>
        <taxon>Eukaryota</taxon>
        <taxon>Fungi</taxon>
        <taxon>Dikarya</taxon>
        <taxon>Ascomycota</taxon>
        <taxon>Pezizomycotina</taxon>
        <taxon>Orbiliomycetes</taxon>
        <taxon>Orbiliales</taxon>
        <taxon>Orbiliaceae</taxon>
        <taxon>Orbilia</taxon>
    </lineage>
</organism>
<evidence type="ECO:0000259" key="6">
    <source>
        <dbReference type="Pfam" id="PF26254"/>
    </source>
</evidence>
<dbReference type="Pfam" id="PF26282">
    <property type="entry name" value="Ig_TRAPPC9-Trs120_3rd"/>
    <property type="match status" value="1"/>
</dbReference>
<dbReference type="InterPro" id="IPR058567">
    <property type="entry name" value="Ig_TRAPPC9_Trs120_3rd"/>
</dbReference>
<comment type="caution">
    <text evidence="9">The sequence shown here is derived from an EMBL/GenBank/DDBJ whole genome shotgun (WGS) entry which is preliminary data.</text>
</comment>
<dbReference type="Pfam" id="PF26254">
    <property type="entry name" value="Ig_TRAPPC9-Trs120_1st"/>
    <property type="match status" value="1"/>
</dbReference>
<sequence>MPTPDPLSFTAPSHIKVLLAPVGRIKRAKFYEFVERLQAGNKVRLENVGLDSRGTKTTFSPLSFPSGQIVYNLTTSYNTEHEYLDGLEMHRRTYMVIAIADYMEKNSVADLRAGIQDLNFQYPKALLFPLVLFDTPIGDDLFSRDTHRWAEDGELSSNVHEYPRLTIPIPSKDRSSVTSIRGVMSDLSSLLLYEFESLSKSLQALHTIEAPILHEEEKSPTKFVTRMSMPVGLSGPTAAQFANLGAVGTRLSMTGFGSGSVTERERVKGKGRISIAIANLHLMAGFVTDAFREFTEGAIAAKNNSDYLWHGKALEGIGVSLVIMAHMGLDLQIPTVVFPATTPLSETKWKLNGAVNETLESVFAMMPELLNTILGLYNRAGTFNQEYAPALVQSETIIRFCKLMVVCHQCHGLNEISLPHLVLGAPLPTDLGRPSLKNLSRVDIATRVMQAYPFNLQSLTVVDAASILGGMAAVLDKIGFKRKKALITRELLKLLVPSLIQARVVGAAETGLHPTASGGEEFRPASRNSSRPGTPQPRGGLGGEEHEGGLDGDEADIVRTSRLLDDLCSAYGITHNTLSSALDTSTDEEKNTLLRKNLADSNYCKGFGWLSLKVGVLRSCILLTEAIPDYEAILRYTTKLLEIAGTDLSKGEQGKLAESFTRTVGLARKSGLDEELGGVADYWDDFLLRDVELVESQIWKPPVPRAAAELTAATGAAKNPFIYNPFASKHTTVTSLADTAVKTLLVESEPVEFLITLQNPFDFEIQIDNVALEVTGVKFETLPASLVIGPYRQHTYIITGIPQSSGAMKLLGAKIRVYGCKERFFAIIPDVRMVPVDGEDKIKQVGLGVMSSENPRPISHISTTSAGNRMSLIPQPSCGPDLKQLSINVIPAQPKLIITHTSLPQNAIMVLEGEKQVFTVHVKNESTSVAVDFVAISFIDSTTEPVTNAIAQKQGLPAEIYELEVILYKKKAFEWVQPDEDVRIPPGGRGVFQVQVLGKPGLVSGKIVVDYGFIDREGEAQRAEAGESTGRWYTRRTETDVTVTVNAAVELVRMDFLPWSGVSSSLLASQHNFEDAEGEPVLQNGDTNGKVVESVKLAKKNEQVRELFSRLTNVPNPSTYALVLIDIRNSWPHPLKVSMFYNPSPEDIDDGFTHEKGEDDMKFTASDTIPAGHSTRLILPLKRIYVANPTAPIPSLNKTQRQYVVSMTKVSPEIERVTREGFWYKEAVLGRVSGSWEEVGSDRQGVVECRNFRMSGSRGVDVVKAEEVDVSVTLENDVGDEAMVRSIARGRWGVKTDEFFKVKVVVKNRGQKKVRLISRLLPCLRFVGGGNSGNAGLEMTRRIGVNGTLQKSLGWLRSGEEMVVELGIVVIASGEYEILGCVEEVKGDEYDEEDEDEGKKTNGESAPLEVEQRLLEDMIRGERKVWYAREVCNVVASD</sequence>
<feature type="domain" description="Trs120/TRAPPC9 N-terminal" evidence="4">
    <location>
        <begin position="6"/>
        <end position="335"/>
    </location>
</feature>
<dbReference type="GO" id="GO:0005802">
    <property type="term" value="C:trans-Golgi network"/>
    <property type="evidence" value="ECO:0007669"/>
    <property type="project" value="TreeGrafter"/>
</dbReference>
<protein>
    <submittedName>
        <fullName evidence="9">Uncharacterized protein</fullName>
    </submittedName>
</protein>
<proteinExistence type="predicted"/>
<keyword evidence="10" id="KW-1185">Reference proteome</keyword>
<evidence type="ECO:0000256" key="3">
    <source>
        <dbReference type="SAM" id="MobiDB-lite"/>
    </source>
</evidence>
<dbReference type="Pfam" id="PF08626">
    <property type="entry name" value="TRAPPC9-Trs120"/>
    <property type="match status" value="1"/>
</dbReference>